<evidence type="ECO:0000313" key="2">
    <source>
        <dbReference type="EMBL" id="SFV28534.1"/>
    </source>
</evidence>
<dbReference type="GO" id="GO:0016787">
    <property type="term" value="F:hydrolase activity"/>
    <property type="evidence" value="ECO:0007669"/>
    <property type="project" value="UniProtKB-KW"/>
</dbReference>
<dbReference type="AlphaFoldDB" id="A0A1I7N1L2"/>
<dbReference type="SUPFAM" id="SSF53474">
    <property type="entry name" value="alpha/beta-Hydrolases"/>
    <property type="match status" value="1"/>
</dbReference>
<feature type="domain" description="AB hydrolase-1" evidence="1">
    <location>
        <begin position="84"/>
        <end position="214"/>
    </location>
</feature>
<dbReference type="EMBL" id="FPCH01000001">
    <property type="protein sequence ID" value="SFV28534.1"/>
    <property type="molecule type" value="Genomic_DNA"/>
</dbReference>
<evidence type="ECO:0000259" key="1">
    <source>
        <dbReference type="Pfam" id="PF12697"/>
    </source>
</evidence>
<organism evidence="2 3">
    <name type="scientific">Hyphomicrobium facile</name>
    <dbReference type="NCBI Taxonomy" id="51670"/>
    <lineage>
        <taxon>Bacteria</taxon>
        <taxon>Pseudomonadati</taxon>
        <taxon>Pseudomonadota</taxon>
        <taxon>Alphaproteobacteria</taxon>
        <taxon>Hyphomicrobiales</taxon>
        <taxon>Hyphomicrobiaceae</taxon>
        <taxon>Hyphomicrobium</taxon>
    </lineage>
</organism>
<reference evidence="3" key="1">
    <citation type="submission" date="2016-10" db="EMBL/GenBank/DDBJ databases">
        <authorList>
            <person name="Varghese N."/>
            <person name="Submissions S."/>
        </authorList>
    </citation>
    <scope>NUCLEOTIDE SEQUENCE [LARGE SCALE GENOMIC DNA]</scope>
    <source>
        <strain evidence="3">DSM 1565</strain>
    </source>
</reference>
<keyword evidence="3" id="KW-1185">Reference proteome</keyword>
<proteinExistence type="predicted"/>
<dbReference type="InterPro" id="IPR000073">
    <property type="entry name" value="AB_hydrolase_1"/>
</dbReference>
<dbReference type="Pfam" id="PF12697">
    <property type="entry name" value="Abhydrolase_6"/>
    <property type="match status" value="1"/>
</dbReference>
<keyword evidence="2" id="KW-0378">Hydrolase</keyword>
<gene>
    <name evidence="2" type="ORF">SAMN04488557_1029</name>
</gene>
<dbReference type="Gene3D" id="3.40.50.1820">
    <property type="entry name" value="alpha/beta hydrolase"/>
    <property type="match status" value="1"/>
</dbReference>
<dbReference type="Proteomes" id="UP000199423">
    <property type="component" value="Unassembled WGS sequence"/>
</dbReference>
<name>A0A1I7N1L2_9HYPH</name>
<dbReference type="STRING" id="51670.SAMN04488557_1029"/>
<accession>A0A1I7N1L2</accession>
<dbReference type="InterPro" id="IPR029058">
    <property type="entry name" value="AB_hydrolase_fold"/>
</dbReference>
<sequence>MWVPKNAWAGRSLSHLPAGLAGDAAFRLFCMPELSHYRAANHLQLAQRARFHLRNAHWRRIATPVADIQAYVFEPDRRVALGTVLVVHGWTGEASFMTAVAEPIRRAGYRVVLFDLPAHGLSGERSTNLIECARATAIIGRHFGPLSAIVAHSFGGMISLVAAEGRQPMPHALETPRIVLVASPNKLPEVTGEFAERWGLDGAGRRAFEARLERISGRSLNCFTVVKLLRATGCEALVVHDREDHEVSFRCAEEIVSETDGAELLPYAGFGHRNILFAPPVARTIVSYLLKAENSERQRRYSDNAA</sequence>
<dbReference type="RefSeq" id="WP_244531133.1">
    <property type="nucleotide sequence ID" value="NZ_FPCH01000001.1"/>
</dbReference>
<evidence type="ECO:0000313" key="3">
    <source>
        <dbReference type="Proteomes" id="UP000199423"/>
    </source>
</evidence>
<protein>
    <submittedName>
        <fullName evidence="2">Alpha/beta hydrolase family protein</fullName>
    </submittedName>
</protein>